<dbReference type="Proteomes" id="UP000708208">
    <property type="component" value="Unassembled WGS sequence"/>
</dbReference>
<protein>
    <recommendedName>
        <fullName evidence="2">Cilia- and flagella-associated protein 69 ARM repeats domain-containing protein</fullName>
    </recommendedName>
</protein>
<dbReference type="InterPro" id="IPR048733">
    <property type="entry name" value="CFA69_ARM_dom"/>
</dbReference>
<evidence type="ECO:0000313" key="4">
    <source>
        <dbReference type="Proteomes" id="UP000708208"/>
    </source>
</evidence>
<comment type="caution">
    <text evidence="3">The sequence shown here is derived from an EMBL/GenBank/DDBJ whole genome shotgun (WGS) entry which is preliminary data.</text>
</comment>
<dbReference type="PANTHER" id="PTHR14716">
    <property type="entry name" value="CILIA- AND FLAGELLA-ASSOCIATED PROTEIN 69"/>
    <property type="match status" value="1"/>
</dbReference>
<feature type="domain" description="Cilia- and flagella-associated protein 69 ARM repeats" evidence="2">
    <location>
        <begin position="355"/>
        <end position="576"/>
    </location>
</feature>
<evidence type="ECO:0000313" key="3">
    <source>
        <dbReference type="EMBL" id="CAG7785538.1"/>
    </source>
</evidence>
<dbReference type="Pfam" id="PF21049">
    <property type="entry name" value="CFA69_ARM_rpt"/>
    <property type="match status" value="3"/>
</dbReference>
<reference evidence="3" key="1">
    <citation type="submission" date="2021-06" db="EMBL/GenBank/DDBJ databases">
        <authorList>
            <person name="Hodson N. C."/>
            <person name="Mongue J. A."/>
            <person name="Jaron S. K."/>
        </authorList>
    </citation>
    <scope>NUCLEOTIDE SEQUENCE</scope>
</reference>
<name>A0A8J2L0U9_9HEXA</name>
<feature type="region of interest" description="Disordered" evidence="1">
    <location>
        <begin position="1121"/>
        <end position="1145"/>
    </location>
</feature>
<dbReference type="AlphaFoldDB" id="A0A8J2L0U9"/>
<accession>A0A8J2L0U9</accession>
<dbReference type="OrthoDB" id="191673at2759"/>
<dbReference type="GO" id="GO:0097225">
    <property type="term" value="C:sperm midpiece"/>
    <property type="evidence" value="ECO:0007669"/>
    <property type="project" value="TreeGrafter"/>
</dbReference>
<gene>
    <name evidence="3" type="ORF">AFUS01_LOCUS24156</name>
</gene>
<feature type="domain" description="Cilia- and flagella-associated protein 69 ARM repeats" evidence="2">
    <location>
        <begin position="850"/>
        <end position="970"/>
    </location>
</feature>
<dbReference type="GO" id="GO:0097730">
    <property type="term" value="C:non-motile cilium"/>
    <property type="evidence" value="ECO:0007669"/>
    <property type="project" value="TreeGrafter"/>
</dbReference>
<proteinExistence type="predicted"/>
<evidence type="ECO:0000256" key="1">
    <source>
        <dbReference type="SAM" id="MobiDB-lite"/>
    </source>
</evidence>
<keyword evidence="4" id="KW-1185">Reference proteome</keyword>
<feature type="domain" description="Cilia- and flagella-associated protein 69 ARM repeats" evidence="2">
    <location>
        <begin position="661"/>
        <end position="812"/>
    </location>
</feature>
<dbReference type="InterPro" id="IPR048732">
    <property type="entry name" value="CFA69"/>
</dbReference>
<evidence type="ECO:0000259" key="2">
    <source>
        <dbReference type="Pfam" id="PF21049"/>
    </source>
</evidence>
<dbReference type="EMBL" id="CAJVCH010298394">
    <property type="protein sequence ID" value="CAG7785538.1"/>
    <property type="molecule type" value="Genomic_DNA"/>
</dbReference>
<dbReference type="PANTHER" id="PTHR14716:SF0">
    <property type="entry name" value="CILIA- AND FLAGELLA-ASSOCIATED PROTEIN 69"/>
    <property type="match status" value="1"/>
</dbReference>
<dbReference type="GO" id="GO:1902093">
    <property type="term" value="P:positive regulation of flagellated sperm motility"/>
    <property type="evidence" value="ECO:0007669"/>
    <property type="project" value="TreeGrafter"/>
</dbReference>
<sequence length="1201" mass="137930">MQLNYEIQAVDRWNYLSYTKKMSAVSLCTLPNFADIDSDICIKIKNCKYSAPPNSITQSCASRSSLNICCNQTPSGDFHVKSLNRDGEFTRVKPTRGNEEYDFNITTRLPPPRKLCIPTPCQIPKEPLEFITRELGDSRWNSTYCLERISTILDTTILTANEMGSRIEEIWKFYLKKSPQGVFLRDIHEISKIIRQVDIGSPKMKYADEFLHRIFEHLKKGIRIRSISENNCTNNLRLTFDGFSRALTFGSSHIRPKILQTLISWLEFYTVEKNQKAEMLRPKCEDIRMRATCWKNEWKATPEGKLFQEPVRCEAYRNFNDNSETETKCVANCKIFRPKKPVDIVGNLSKSSFFGALESSILPSTLEQLCHLQEFDEEYVLKLIIIKKLCEQSYCIRSCVVNSSILDVCLLKLGYPDTDLKILCRTIELLYILLSFNCGDYNGIKIFVVPNQESFEMLLYRFMNQLLCSSTNGSQLRNDMALIIYLLALECPQLRTAFSGHVRDFASILANNILTEEPFEILLDSTPEDLEFIQFLIWILDLVIPADPQYYKIIENYQLIPVMMRLIIGPCTLVEEAGIDTAAVTAVARAASKALVTYADIQPLLFLQPEGILPILNTLSIFGARGQVSVEIVEAFLDVAKVLLTRGNSEDEDLEELLLYFTEKKGMECLAGVLKYLTSYDNFVVSIEPLICKALFCCSELGKYDELQKDEFANKKGVKTIIRLIHQVLYTQAQVRHMNPVLHIMIAECIWNCIADCPTGLEIFLLYEGMFRLLELFEIAASSAVQYHILGVLLELIDYSRCRDQLVFWHRRMRNLTARFAHSDTFTVPLEGRLPKPTLGDDIGSVLHDNDQSLASFLCEIWRDEEKRLGVMREDDGTIKSLEFPLMSAFSRNYNRKLVRNRPSPASSPGPASLDLLMCTRPRIYLLIKAIIEETNTEASVFAGLGVKNQVTMKIIVNFLDLKVSEIWMEMNEEIQAEGLTLVKSDAIGMDILLKISRNKIATVMSTQRYLIQRGTEQAAMNERELYRLLRNCQLQDHLMALREAQYYATLSDYFLLVDRRLLQQTVIHDLYLRKEVASVVKNKPRRSKKRFRSLGSDDIDKDSLDLGDFGYSIDLKEPDDSSDFMHLPPPLPSELRSDDSTPMSVDENRYQVSPEVLFKALTKVVAQQNQWKAKNIDEETEWLMRKKWHPEWYPKALEHA</sequence>
<organism evidence="3 4">
    <name type="scientific">Allacma fusca</name>
    <dbReference type="NCBI Taxonomy" id="39272"/>
    <lineage>
        <taxon>Eukaryota</taxon>
        <taxon>Metazoa</taxon>
        <taxon>Ecdysozoa</taxon>
        <taxon>Arthropoda</taxon>
        <taxon>Hexapoda</taxon>
        <taxon>Collembola</taxon>
        <taxon>Symphypleona</taxon>
        <taxon>Sminthuridae</taxon>
        <taxon>Allacma</taxon>
    </lineage>
</organism>